<dbReference type="EMBL" id="FIZP01000010">
    <property type="protein sequence ID" value="CZE48727.1"/>
    <property type="molecule type" value="Genomic_DNA"/>
</dbReference>
<reference evidence="2 3" key="1">
    <citation type="submission" date="2016-02" db="EMBL/GenBank/DDBJ databases">
        <authorList>
            <consortium name="Pathogen Informatics"/>
        </authorList>
    </citation>
    <scope>NUCLEOTIDE SEQUENCE [LARGE SCALE GENOMIC DNA]</scope>
    <source>
        <strain evidence="2 3">RC20</strain>
    </source>
</reference>
<name>A0A128EJB2_9BACT</name>
<gene>
    <name evidence="2" type="ORF">ERS672216_01567</name>
</gene>
<evidence type="ECO:0000313" key="3">
    <source>
        <dbReference type="Proteomes" id="UP000069632"/>
    </source>
</evidence>
<evidence type="ECO:0000313" key="2">
    <source>
        <dbReference type="EMBL" id="CZE48727.1"/>
    </source>
</evidence>
<proteinExistence type="predicted"/>
<sequence>MKFLKILSIFVVVVLVALYIILFTGFGNNLVKPYIEKIAKEKSGYDVKLTKFDLNFGSLDINAVLNGEIMANIDGNYSLFSQSFDLNYNVLVKDLQTFKIKLNEQMGLAGRIRGKADDFSVNGVGNMLNSNVRLLATLKDFKPFDVELNAKGLDIQKALALLNKPAYLVGKIDAVANIKNAVGTAQILSDDMALNKEALKDMNITLDSNLALNLTSNINLDKNIVLASTNLASGLANLSAKKTEFNLDSKELLSDFKVEVTNLANLEPLIKQKLSGSLNVDGALKFANNKLEFVDFALKGFGGEVVAKLQDSTLNATINGIKTQELMGVVSMSKAVNGVINGTVLINDIYQTANIKGNANIKISDGSINPTELKKLANLDFPKNNNFALNSTVKIENGVVNLVSNLTSNLLNVPSVTATYDLKNKDLSAKFSGVVDDLSKLKEFTKQTLNGSVKADGEVSMKNNALSSLNLDVKALGGAINATSNGKNLEAKITGLNLADIFGLIGQEALASGNLEATLNLSSIDIKNLNGKANLKLNGGVLSQSGLSKLLNKEFPKGVKFSANADVNIANSLANFTSLISSDLANLNKFDGSYDINKGEFSANYKADIKDLSKLAFLTGKKLVGQIALNGDIKKDAKNLVITSNSDLFGGKFKANLTNEKLKATLDKFQIPGLTKMLDFGDFYEGIGDMVFNYNTTAQKGDFHVDINNGRLKKSSLTTAVSLAARRDITQQVFNDSYIKGNINKNLVDFNSMMKAPKMDLNVTKGTLDTTTSRINIPVSINIEKTDIKAEITGTTQEPKVKVSSNYLEKKLEKQLDKGLDKLFGTKDEKNSDGSVKEDPNKDIKNLIKGLF</sequence>
<dbReference type="Proteomes" id="UP000069632">
    <property type="component" value="Unassembled WGS sequence"/>
</dbReference>
<dbReference type="AlphaFoldDB" id="A0A128EJB2"/>
<keyword evidence="3" id="KW-1185">Reference proteome</keyword>
<protein>
    <submittedName>
        <fullName evidence="2">Uncharacterized protein involved in outer membrane biogenesis</fullName>
    </submittedName>
</protein>
<organism evidence="2 3">
    <name type="scientific">Campylobacter geochelonis</name>
    <dbReference type="NCBI Taxonomy" id="1780362"/>
    <lineage>
        <taxon>Bacteria</taxon>
        <taxon>Pseudomonadati</taxon>
        <taxon>Campylobacterota</taxon>
        <taxon>Epsilonproteobacteria</taxon>
        <taxon>Campylobacterales</taxon>
        <taxon>Campylobacteraceae</taxon>
        <taxon>Campylobacter</taxon>
    </lineage>
</organism>
<keyword evidence="1" id="KW-0812">Transmembrane</keyword>
<dbReference type="OrthoDB" id="5341790at2"/>
<dbReference type="RefSeq" id="WP_075540437.1">
    <property type="nucleotide sequence ID" value="NZ_CP053844.1"/>
</dbReference>
<keyword evidence="1" id="KW-1133">Transmembrane helix</keyword>
<accession>A0A128EJB2</accession>
<evidence type="ECO:0000256" key="1">
    <source>
        <dbReference type="SAM" id="Phobius"/>
    </source>
</evidence>
<keyword evidence="1" id="KW-0472">Membrane</keyword>
<feature type="transmembrane region" description="Helical" evidence="1">
    <location>
        <begin position="7"/>
        <end position="27"/>
    </location>
</feature>